<keyword evidence="1" id="KW-0963">Cytoplasm</keyword>
<feature type="binding site" evidence="1">
    <location>
        <position position="110"/>
    </location>
    <ligand>
        <name>S-adenosyl-L-methionine</name>
        <dbReference type="ChEBI" id="CHEBI:59789"/>
    </ligand>
</feature>
<feature type="transmembrane region" description="Helical" evidence="2">
    <location>
        <begin position="168"/>
        <end position="189"/>
    </location>
</feature>
<dbReference type="PANTHER" id="PTHR14614:SF152">
    <property type="entry name" value="PROTEIN-LYSINE N-METHYLTRANSFERASE EFM6"/>
    <property type="match status" value="1"/>
</dbReference>
<dbReference type="GO" id="GO:0016279">
    <property type="term" value="F:protein-lysine N-methyltransferase activity"/>
    <property type="evidence" value="ECO:0007669"/>
    <property type="project" value="UniProtKB-UniRule"/>
</dbReference>
<dbReference type="Pfam" id="PF10294">
    <property type="entry name" value="Methyltransf_16"/>
    <property type="match status" value="1"/>
</dbReference>
<evidence type="ECO:0000256" key="2">
    <source>
        <dbReference type="SAM" id="Phobius"/>
    </source>
</evidence>
<gene>
    <name evidence="1" type="primary">EFM6</name>
    <name evidence="3" type="ORF">DL764_004527</name>
</gene>
<keyword evidence="1" id="KW-0489">Methyltransferase</keyword>
<dbReference type="GO" id="GO:0005829">
    <property type="term" value="C:cytosol"/>
    <property type="evidence" value="ECO:0007669"/>
    <property type="project" value="TreeGrafter"/>
</dbReference>
<dbReference type="SUPFAM" id="SSF53335">
    <property type="entry name" value="S-adenosyl-L-methionine-dependent methyltransferases"/>
    <property type="match status" value="1"/>
</dbReference>
<dbReference type="InterPro" id="IPR029063">
    <property type="entry name" value="SAM-dependent_MTases_sf"/>
</dbReference>
<protein>
    <recommendedName>
        <fullName evidence="1">Protein-lysine N-methyltransferase EFM6</fullName>
        <ecNumber evidence="1">2.1.1.-</ecNumber>
    </recommendedName>
    <alternativeName>
        <fullName evidence="1">Elongation factor methyltransferase 6</fullName>
    </alternativeName>
</protein>
<feature type="binding site" evidence="1">
    <location>
        <position position="59"/>
    </location>
    <ligand>
        <name>S-adenosyl-L-methionine</name>
        <dbReference type="ChEBI" id="CHEBI:59789"/>
    </ligand>
</feature>
<comment type="similarity">
    <text evidence="1">Belongs to the class I-like SAM-binding methyltransferase superfamily. METTL21 family. EFM6 subfamily.</text>
</comment>
<dbReference type="GO" id="GO:0032259">
    <property type="term" value="P:methylation"/>
    <property type="evidence" value="ECO:0007669"/>
    <property type="project" value="UniProtKB-KW"/>
</dbReference>
<dbReference type="InterPro" id="IPR033684">
    <property type="entry name" value="EFM6"/>
</dbReference>
<accession>A0A4Q4TF32</accession>
<sequence length="245" mass="27156">MLLNHTPSPELSPLAIGEDISPLPTIKSAGTTEVDFSGLLTKPLRLHEDLAQGCGGQLWPAGMTLARHMLRYHRDDLRKSRILELGAGGGLVGLAVAKGCAVDGPLYVTDQAGMFPLMEHNITLNDLSSRVKAAVLNWGKPLPREIVDLRANVILAADCVYFEPAFPLLMATLTDLLTLCPSATVFFCFKKRRRADMQFLKKAQKTFRVVVIEDQDRHAFSRQGLFLYTFSSKAQHKQLPETKNR</sequence>
<dbReference type="PANTHER" id="PTHR14614">
    <property type="entry name" value="HEPATOCELLULAR CARCINOMA-ASSOCIATED ANTIGEN"/>
    <property type="match status" value="1"/>
</dbReference>
<comment type="subcellular location">
    <subcellularLocation>
        <location evidence="1">Cytoplasm</location>
    </subcellularLocation>
</comment>
<comment type="caution">
    <text evidence="3">The sequence shown here is derived from an EMBL/GenBank/DDBJ whole genome shotgun (WGS) entry which is preliminary data.</text>
</comment>
<dbReference type="AlphaFoldDB" id="A0A4Q4TF32"/>
<dbReference type="Gene3D" id="3.40.50.150">
    <property type="entry name" value="Vaccinia Virus protein VP39"/>
    <property type="match status" value="1"/>
</dbReference>
<keyword evidence="2" id="KW-0472">Membrane</keyword>
<dbReference type="InterPro" id="IPR019410">
    <property type="entry name" value="Methyltransf_16"/>
</dbReference>
<dbReference type="STRING" id="155417.A0A4Q4TF32"/>
<dbReference type="HAMAP" id="MF_03198">
    <property type="entry name" value="Methyltr_EFM6"/>
    <property type="match status" value="1"/>
</dbReference>
<dbReference type="OrthoDB" id="407325at2759"/>
<feature type="binding site" evidence="1">
    <location>
        <position position="157"/>
    </location>
    <ligand>
        <name>S-adenosyl-L-methionine</name>
        <dbReference type="ChEBI" id="CHEBI:59789"/>
    </ligand>
</feature>
<reference evidence="3 4" key="1">
    <citation type="submission" date="2018-06" db="EMBL/GenBank/DDBJ databases">
        <title>Complete Genomes of Monosporascus.</title>
        <authorList>
            <person name="Robinson A.J."/>
            <person name="Natvig D.O."/>
        </authorList>
    </citation>
    <scope>NUCLEOTIDE SEQUENCE [LARGE SCALE GENOMIC DNA]</scope>
    <source>
        <strain evidence="3 4">CBS 110550</strain>
    </source>
</reference>
<keyword evidence="2" id="KW-1133">Transmembrane helix</keyword>
<keyword evidence="1" id="KW-0949">S-adenosyl-L-methionine</keyword>
<keyword evidence="2" id="KW-0812">Transmembrane</keyword>
<name>A0A4Q4TF32_9PEZI</name>
<keyword evidence="1" id="KW-0808">Transferase</keyword>
<feature type="binding site" evidence="1">
    <location>
        <begin position="86"/>
        <end position="88"/>
    </location>
    <ligand>
        <name>S-adenosyl-L-methionine</name>
        <dbReference type="ChEBI" id="CHEBI:59789"/>
    </ligand>
</feature>
<evidence type="ECO:0000256" key="1">
    <source>
        <dbReference type="HAMAP-Rule" id="MF_03198"/>
    </source>
</evidence>
<proteinExistence type="inferred from homology"/>
<comment type="function">
    <text evidence="1">S-adenosyl-L-methionine-dependent protein-lysine N-methyltransferase that methylates elongation factor 1-alpha.</text>
</comment>
<keyword evidence="4" id="KW-1185">Reference proteome</keyword>
<evidence type="ECO:0000313" key="3">
    <source>
        <dbReference type="EMBL" id="RYP04334.1"/>
    </source>
</evidence>
<evidence type="ECO:0000313" key="4">
    <source>
        <dbReference type="Proteomes" id="UP000293360"/>
    </source>
</evidence>
<organism evidence="3 4">
    <name type="scientific">Monosporascus ibericus</name>
    <dbReference type="NCBI Taxonomy" id="155417"/>
    <lineage>
        <taxon>Eukaryota</taxon>
        <taxon>Fungi</taxon>
        <taxon>Dikarya</taxon>
        <taxon>Ascomycota</taxon>
        <taxon>Pezizomycotina</taxon>
        <taxon>Sordariomycetes</taxon>
        <taxon>Xylariomycetidae</taxon>
        <taxon>Xylariales</taxon>
        <taxon>Xylariales incertae sedis</taxon>
        <taxon>Monosporascus</taxon>
    </lineage>
</organism>
<dbReference type="Proteomes" id="UP000293360">
    <property type="component" value="Unassembled WGS sequence"/>
</dbReference>
<dbReference type="EMBL" id="QJNU01000215">
    <property type="protein sequence ID" value="RYP04334.1"/>
    <property type="molecule type" value="Genomic_DNA"/>
</dbReference>
<dbReference type="EC" id="2.1.1.-" evidence="1"/>
<feature type="binding site" evidence="1">
    <location>
        <position position="138"/>
    </location>
    <ligand>
        <name>S-adenosyl-L-methionine</name>
        <dbReference type="ChEBI" id="CHEBI:59789"/>
    </ligand>
</feature>